<organism evidence="2 3">
    <name type="scientific">Saccharopolyspora phatthalungensis</name>
    <dbReference type="NCBI Taxonomy" id="664693"/>
    <lineage>
        <taxon>Bacteria</taxon>
        <taxon>Bacillati</taxon>
        <taxon>Actinomycetota</taxon>
        <taxon>Actinomycetes</taxon>
        <taxon>Pseudonocardiales</taxon>
        <taxon>Pseudonocardiaceae</taxon>
        <taxon>Saccharopolyspora</taxon>
    </lineage>
</organism>
<protein>
    <submittedName>
        <fullName evidence="2">Uncharacterized protein</fullName>
    </submittedName>
</protein>
<sequence>MDLGTVLVLVAERPGTPRTNTRGRDHNEMISRHSNVEGDER</sequence>
<dbReference type="AlphaFoldDB" id="A0A840QDK9"/>
<evidence type="ECO:0000313" key="3">
    <source>
        <dbReference type="Proteomes" id="UP000584374"/>
    </source>
</evidence>
<name>A0A840QDK9_9PSEU</name>
<accession>A0A840QDK9</accession>
<comment type="caution">
    <text evidence="2">The sequence shown here is derived from an EMBL/GenBank/DDBJ whole genome shotgun (WGS) entry which is preliminary data.</text>
</comment>
<feature type="compositionally biased region" description="Basic and acidic residues" evidence="1">
    <location>
        <begin position="22"/>
        <end position="41"/>
    </location>
</feature>
<reference evidence="2 3" key="1">
    <citation type="submission" date="2020-08" db="EMBL/GenBank/DDBJ databases">
        <title>Sequencing the genomes of 1000 actinobacteria strains.</title>
        <authorList>
            <person name="Klenk H.-P."/>
        </authorList>
    </citation>
    <scope>NUCLEOTIDE SEQUENCE [LARGE SCALE GENOMIC DNA]</scope>
    <source>
        <strain evidence="2 3">DSM 45584</strain>
    </source>
</reference>
<gene>
    <name evidence="2" type="ORF">BJ970_006463</name>
</gene>
<proteinExistence type="predicted"/>
<dbReference type="Proteomes" id="UP000584374">
    <property type="component" value="Unassembled WGS sequence"/>
</dbReference>
<keyword evidence="3" id="KW-1185">Reference proteome</keyword>
<dbReference type="EMBL" id="JACHIW010000002">
    <property type="protein sequence ID" value="MBB5158864.1"/>
    <property type="molecule type" value="Genomic_DNA"/>
</dbReference>
<evidence type="ECO:0000256" key="1">
    <source>
        <dbReference type="SAM" id="MobiDB-lite"/>
    </source>
</evidence>
<feature type="region of interest" description="Disordered" evidence="1">
    <location>
        <begin position="13"/>
        <end position="41"/>
    </location>
</feature>
<evidence type="ECO:0000313" key="2">
    <source>
        <dbReference type="EMBL" id="MBB5158864.1"/>
    </source>
</evidence>